<accession>A0ABT4CX37</accession>
<reference evidence="1" key="1">
    <citation type="submission" date="2022-12" db="EMBL/GenBank/DDBJ databases">
        <authorList>
            <person name="Wang J."/>
        </authorList>
    </citation>
    <scope>NUCLEOTIDE SEQUENCE</scope>
    <source>
        <strain evidence="1">HY-42-06</strain>
    </source>
</reference>
<evidence type="ECO:0000313" key="1">
    <source>
        <dbReference type="EMBL" id="MCY6372449.1"/>
    </source>
</evidence>
<protein>
    <recommendedName>
        <fullName evidence="3">DUF1934 domain-containing protein</fullName>
    </recommendedName>
</protein>
<gene>
    <name evidence="1" type="ORF">OXH55_17615</name>
</gene>
<comment type="caution">
    <text evidence="1">The sequence shown here is derived from an EMBL/GenBank/DDBJ whole genome shotgun (WGS) entry which is preliminary data.</text>
</comment>
<name>A0ABT4CX37_9CLOT</name>
<dbReference type="EMBL" id="JAPQES010000007">
    <property type="protein sequence ID" value="MCY6372449.1"/>
    <property type="molecule type" value="Genomic_DNA"/>
</dbReference>
<keyword evidence="2" id="KW-1185">Reference proteome</keyword>
<sequence>MSTSFKEDIKLINKIDIEKLKQLKDIIDKSQKYICRGEVNIISNNNEVLVQTHYEYFNIYFSEKTIMITRCNPEKEIDTLDHTNISVDKITDYEINSTSLTLNGELDENFKIQILIVFKNKKQL</sequence>
<organism evidence="1 2">
    <name type="scientific">Clostridium ganghwense</name>
    <dbReference type="NCBI Taxonomy" id="312089"/>
    <lineage>
        <taxon>Bacteria</taxon>
        <taxon>Bacillati</taxon>
        <taxon>Bacillota</taxon>
        <taxon>Clostridia</taxon>
        <taxon>Eubacteriales</taxon>
        <taxon>Clostridiaceae</taxon>
        <taxon>Clostridium</taxon>
    </lineage>
</organism>
<dbReference type="RefSeq" id="WP_268051443.1">
    <property type="nucleotide sequence ID" value="NZ_JAPQES010000007.1"/>
</dbReference>
<dbReference type="Proteomes" id="UP001079657">
    <property type="component" value="Unassembled WGS sequence"/>
</dbReference>
<evidence type="ECO:0008006" key="3">
    <source>
        <dbReference type="Google" id="ProtNLM"/>
    </source>
</evidence>
<evidence type="ECO:0000313" key="2">
    <source>
        <dbReference type="Proteomes" id="UP001079657"/>
    </source>
</evidence>
<proteinExistence type="predicted"/>